<keyword evidence="2" id="KW-0328">Glycosyltransferase</keyword>
<evidence type="ECO:0000313" key="5">
    <source>
        <dbReference type="EMBL" id="AZS15423.1"/>
    </source>
</evidence>
<accession>A0A3S9UYL8</accession>
<dbReference type="InterPro" id="IPR050834">
    <property type="entry name" value="Glycosyltransf_2"/>
</dbReference>
<evidence type="ECO:0000259" key="4">
    <source>
        <dbReference type="Pfam" id="PF00535"/>
    </source>
</evidence>
<proteinExistence type="inferred from homology"/>
<dbReference type="OrthoDB" id="6713581at2"/>
<dbReference type="SUPFAM" id="SSF53448">
    <property type="entry name" value="Nucleotide-diphospho-sugar transferases"/>
    <property type="match status" value="1"/>
</dbReference>
<evidence type="ECO:0000256" key="3">
    <source>
        <dbReference type="ARBA" id="ARBA00022679"/>
    </source>
</evidence>
<dbReference type="KEGG" id="plut:EI981_13770"/>
<comment type="similarity">
    <text evidence="1">Belongs to the glycosyltransferase 2 family.</text>
</comment>
<evidence type="ECO:0000256" key="2">
    <source>
        <dbReference type="ARBA" id="ARBA00022676"/>
    </source>
</evidence>
<dbReference type="InterPro" id="IPR029044">
    <property type="entry name" value="Nucleotide-diphossugar_trans"/>
</dbReference>
<dbReference type="EMBL" id="CP034346">
    <property type="protein sequence ID" value="AZS15423.1"/>
    <property type="molecule type" value="Genomic_DNA"/>
</dbReference>
<protein>
    <submittedName>
        <fullName evidence="5">Glycosyltransferase</fullName>
    </submittedName>
</protein>
<dbReference type="PANTHER" id="PTHR43685:SF5">
    <property type="entry name" value="GLYCOSYLTRANSFERASE EPSE-RELATED"/>
    <property type="match status" value="1"/>
</dbReference>
<evidence type="ECO:0000256" key="1">
    <source>
        <dbReference type="ARBA" id="ARBA00006739"/>
    </source>
</evidence>
<gene>
    <name evidence="5" type="ORF">EI981_13770</name>
</gene>
<dbReference type="CDD" id="cd00761">
    <property type="entry name" value="Glyco_tranf_GTA_type"/>
    <property type="match status" value="1"/>
</dbReference>
<keyword evidence="3 5" id="KW-0808">Transferase</keyword>
<evidence type="ECO:0000313" key="6">
    <source>
        <dbReference type="Proteomes" id="UP000270678"/>
    </source>
</evidence>
<dbReference type="AlphaFoldDB" id="A0A3S9UYL8"/>
<dbReference type="GO" id="GO:0016757">
    <property type="term" value="F:glycosyltransferase activity"/>
    <property type="evidence" value="ECO:0007669"/>
    <property type="project" value="UniProtKB-KW"/>
</dbReference>
<reference evidence="6" key="1">
    <citation type="submission" date="2018-12" db="EMBL/GenBank/DDBJ databases">
        <title>Complete genome sequence of Paenibacillus sp. MBLB1234.</title>
        <authorList>
            <person name="Nam Y.-D."/>
            <person name="Kang J."/>
            <person name="Chung W.-H."/>
            <person name="Park Y.S."/>
        </authorList>
    </citation>
    <scope>NUCLEOTIDE SEQUENCE [LARGE SCALE GENOMIC DNA]</scope>
    <source>
        <strain evidence="6">MBLB1234</strain>
    </source>
</reference>
<name>A0A3S9UYL8_9BACL</name>
<dbReference type="PANTHER" id="PTHR43685">
    <property type="entry name" value="GLYCOSYLTRANSFERASE"/>
    <property type="match status" value="1"/>
</dbReference>
<organism evidence="5 6">
    <name type="scientific">Paenibacillus lutimineralis</name>
    <dbReference type="NCBI Taxonomy" id="2707005"/>
    <lineage>
        <taxon>Bacteria</taxon>
        <taxon>Bacillati</taxon>
        <taxon>Bacillota</taxon>
        <taxon>Bacilli</taxon>
        <taxon>Bacillales</taxon>
        <taxon>Paenibacillaceae</taxon>
        <taxon>Paenibacillus</taxon>
    </lineage>
</organism>
<dbReference type="Pfam" id="PF00535">
    <property type="entry name" value="Glycos_transf_2"/>
    <property type="match status" value="1"/>
</dbReference>
<dbReference type="Gene3D" id="3.90.550.10">
    <property type="entry name" value="Spore Coat Polysaccharide Biosynthesis Protein SpsA, Chain A"/>
    <property type="match status" value="1"/>
</dbReference>
<feature type="domain" description="Glycosyltransferase 2-like" evidence="4">
    <location>
        <begin position="17"/>
        <end position="123"/>
    </location>
</feature>
<dbReference type="Proteomes" id="UP000270678">
    <property type="component" value="Chromosome"/>
</dbReference>
<dbReference type="InterPro" id="IPR001173">
    <property type="entry name" value="Glyco_trans_2-like"/>
</dbReference>
<keyword evidence="6" id="KW-1185">Reference proteome</keyword>
<sequence length="242" mass="27794">MIYTNGGGALNKPSVSIIACTNRPEFFTNILNNYRNQRYLYKELIIIVNKNAIDIRPLRQQARSLPNVSVYQVPERISLGQCLNCGIARARHTLIAKFDDDDYYAPNYLKEQVKALILTRSSVVGKHSCLVYLAGSKKLVIRSPEERDKFVNFVQGGTILFRSNVLKDVRFADISLGEDVRFLRSCGKKGHKIYSTSPYNYVYIRRKNKGTHTWKVNDRFYLRGSQSVAVTKHYRSFANRKA</sequence>